<feature type="domain" description="SnoaL-like" evidence="1">
    <location>
        <begin position="13"/>
        <end position="116"/>
    </location>
</feature>
<comment type="caution">
    <text evidence="2">The sequence shown here is derived from an EMBL/GenBank/DDBJ whole genome shotgun (WGS) entry which is preliminary data.</text>
</comment>
<dbReference type="SUPFAM" id="SSF54427">
    <property type="entry name" value="NTF2-like"/>
    <property type="match status" value="1"/>
</dbReference>
<protein>
    <submittedName>
        <fullName evidence="2">Transcriptional regulator</fullName>
    </submittedName>
</protein>
<name>A0A2N7TRW0_9GAMM</name>
<accession>A0A2N7TRW0</accession>
<sequence length="146" mass="16825">MHRDPALEAFCAFFNKLDKTCTKKLYMFYTGDVSFVDPLHRIEGREALEAYFTTLYENVTSCRFDFHHRQRQGDTAFVTWTMQLVHPRLDGGRTIAVEGCSRLDFAPEDAGRVARHRDYFDAGALVYEHLPLLGGAVRLVKHRLGR</sequence>
<dbReference type="Gene3D" id="3.10.450.50">
    <property type="match status" value="1"/>
</dbReference>
<evidence type="ECO:0000313" key="2">
    <source>
        <dbReference type="EMBL" id="PMR70921.1"/>
    </source>
</evidence>
<dbReference type="RefSeq" id="WP_102626726.1">
    <property type="nucleotide sequence ID" value="NZ_PDOH01000045.1"/>
</dbReference>
<gene>
    <name evidence="2" type="ORF">C1H66_04540</name>
</gene>
<proteinExistence type="predicted"/>
<dbReference type="EMBL" id="PNRE01000023">
    <property type="protein sequence ID" value="PMR70921.1"/>
    <property type="molecule type" value="Genomic_DNA"/>
</dbReference>
<dbReference type="OrthoDB" id="1115105at2"/>
<dbReference type="Proteomes" id="UP000235346">
    <property type="component" value="Unassembled WGS sequence"/>
</dbReference>
<dbReference type="InterPro" id="IPR032710">
    <property type="entry name" value="NTF2-like_dom_sf"/>
</dbReference>
<organism evidence="2 3">
    <name type="scientific">Halomonas heilongjiangensis</name>
    <dbReference type="NCBI Taxonomy" id="1387883"/>
    <lineage>
        <taxon>Bacteria</taxon>
        <taxon>Pseudomonadati</taxon>
        <taxon>Pseudomonadota</taxon>
        <taxon>Gammaproteobacteria</taxon>
        <taxon>Oceanospirillales</taxon>
        <taxon>Halomonadaceae</taxon>
        <taxon>Halomonas</taxon>
    </lineage>
</organism>
<dbReference type="InterPro" id="IPR037401">
    <property type="entry name" value="SnoaL-like"/>
</dbReference>
<dbReference type="Pfam" id="PF12680">
    <property type="entry name" value="SnoaL_2"/>
    <property type="match status" value="1"/>
</dbReference>
<evidence type="ECO:0000313" key="3">
    <source>
        <dbReference type="Proteomes" id="UP000235346"/>
    </source>
</evidence>
<keyword evidence="3" id="KW-1185">Reference proteome</keyword>
<evidence type="ECO:0000259" key="1">
    <source>
        <dbReference type="Pfam" id="PF12680"/>
    </source>
</evidence>
<dbReference type="AlphaFoldDB" id="A0A2N7TRW0"/>
<reference evidence="2 3" key="1">
    <citation type="submission" date="2018-01" db="EMBL/GenBank/DDBJ databases">
        <title>Halomonas endophytica sp. nov., isolated from storage liquid in the stems of Populus euphratica.</title>
        <authorList>
            <person name="Chen C."/>
        </authorList>
    </citation>
    <scope>NUCLEOTIDE SEQUENCE [LARGE SCALE GENOMIC DNA]</scope>
    <source>
        <strain evidence="2 3">DSM 26881</strain>
    </source>
</reference>